<dbReference type="InterPro" id="IPR016155">
    <property type="entry name" value="Mopterin_synth/thiamin_S_b"/>
</dbReference>
<dbReference type="NCBIfam" id="TIGR01683">
    <property type="entry name" value="thiS"/>
    <property type="match status" value="1"/>
</dbReference>
<organism evidence="1 2">
    <name type="scientific">Ramlibacter aquaticus</name>
    <dbReference type="NCBI Taxonomy" id="2780094"/>
    <lineage>
        <taxon>Bacteria</taxon>
        <taxon>Pseudomonadati</taxon>
        <taxon>Pseudomonadota</taxon>
        <taxon>Betaproteobacteria</taxon>
        <taxon>Burkholderiales</taxon>
        <taxon>Comamonadaceae</taxon>
        <taxon>Ramlibacter</taxon>
    </lineage>
</organism>
<dbReference type="InterPro" id="IPR010035">
    <property type="entry name" value="Thi_S"/>
</dbReference>
<gene>
    <name evidence="1" type="primary">thiS</name>
    <name evidence="1" type="ORF">IM725_14960</name>
</gene>
<dbReference type="SUPFAM" id="SSF54285">
    <property type="entry name" value="MoaD/ThiS"/>
    <property type="match status" value="1"/>
</dbReference>
<dbReference type="PANTHER" id="PTHR34472:SF1">
    <property type="entry name" value="SULFUR CARRIER PROTEIN THIS"/>
    <property type="match status" value="1"/>
</dbReference>
<reference evidence="1 2" key="1">
    <citation type="submission" date="2020-10" db="EMBL/GenBank/DDBJ databases">
        <title>Draft genome of Ramlibacter aquaticus LMG 30558.</title>
        <authorList>
            <person name="Props R."/>
        </authorList>
    </citation>
    <scope>NUCLEOTIDE SEQUENCE [LARGE SCALE GENOMIC DNA]</scope>
    <source>
        <strain evidence="1 2">LMG 30558</strain>
    </source>
</reference>
<proteinExistence type="predicted"/>
<keyword evidence="2" id="KW-1185">Reference proteome</keyword>
<dbReference type="RefSeq" id="WP_193781438.1">
    <property type="nucleotide sequence ID" value="NZ_JADDOJ010000068.1"/>
</dbReference>
<dbReference type="InterPro" id="IPR003749">
    <property type="entry name" value="ThiS/MoaD-like"/>
</dbReference>
<dbReference type="PANTHER" id="PTHR34472">
    <property type="entry name" value="SULFUR CARRIER PROTEIN THIS"/>
    <property type="match status" value="1"/>
</dbReference>
<sequence>MSITVHFNGQATHLPAGSTLAALLAQQGLAPTQVATAVNAEFVPRDARCACVLREGDQVLTFQPITGG</sequence>
<protein>
    <submittedName>
        <fullName evidence="1">Sulfur carrier protein ThiS</fullName>
    </submittedName>
</protein>
<dbReference type="InterPro" id="IPR012675">
    <property type="entry name" value="Beta-grasp_dom_sf"/>
</dbReference>
<dbReference type="Gene3D" id="3.10.20.30">
    <property type="match status" value="1"/>
</dbReference>
<dbReference type="EMBL" id="JADDOJ010000068">
    <property type="protein sequence ID" value="MBE7941876.1"/>
    <property type="molecule type" value="Genomic_DNA"/>
</dbReference>
<evidence type="ECO:0000313" key="2">
    <source>
        <dbReference type="Proteomes" id="UP000715965"/>
    </source>
</evidence>
<dbReference type="CDD" id="cd00565">
    <property type="entry name" value="Ubl_ThiS"/>
    <property type="match status" value="1"/>
</dbReference>
<dbReference type="Proteomes" id="UP000715965">
    <property type="component" value="Unassembled WGS sequence"/>
</dbReference>
<name>A0ABR9SHP0_9BURK</name>
<dbReference type="Pfam" id="PF02597">
    <property type="entry name" value="ThiS"/>
    <property type="match status" value="1"/>
</dbReference>
<comment type="caution">
    <text evidence="1">The sequence shown here is derived from an EMBL/GenBank/DDBJ whole genome shotgun (WGS) entry which is preliminary data.</text>
</comment>
<accession>A0ABR9SHP0</accession>
<evidence type="ECO:0000313" key="1">
    <source>
        <dbReference type="EMBL" id="MBE7941876.1"/>
    </source>
</evidence>